<evidence type="ECO:0000313" key="3">
    <source>
        <dbReference type="Proteomes" id="UP000813427"/>
    </source>
</evidence>
<comment type="caution">
    <text evidence="2">The sequence shown here is derived from an EMBL/GenBank/DDBJ whole genome shotgun (WGS) entry which is preliminary data.</text>
</comment>
<dbReference type="CDD" id="cd18186">
    <property type="entry name" value="BTB_POZ_ZBTB_KLHL-like"/>
    <property type="match status" value="1"/>
</dbReference>
<dbReference type="SMART" id="SM00225">
    <property type="entry name" value="BTB"/>
    <property type="match status" value="1"/>
</dbReference>
<feature type="domain" description="BTB" evidence="1">
    <location>
        <begin position="10"/>
        <end position="72"/>
    </location>
</feature>
<organism evidence="2 3">
    <name type="scientific">Fusarium tricinctum</name>
    <dbReference type="NCBI Taxonomy" id="61284"/>
    <lineage>
        <taxon>Eukaryota</taxon>
        <taxon>Fungi</taxon>
        <taxon>Dikarya</taxon>
        <taxon>Ascomycota</taxon>
        <taxon>Pezizomycotina</taxon>
        <taxon>Sordariomycetes</taxon>
        <taxon>Hypocreomycetidae</taxon>
        <taxon>Hypocreales</taxon>
        <taxon>Nectriaceae</taxon>
        <taxon>Fusarium</taxon>
        <taxon>Fusarium tricinctum species complex</taxon>
    </lineage>
</organism>
<dbReference type="PANTHER" id="PTHR47843:SF5">
    <property type="entry name" value="BTB_POZ DOMAIN PROTEIN"/>
    <property type="match status" value="1"/>
</dbReference>
<name>A0A8K0W932_9HYPO</name>
<evidence type="ECO:0000259" key="1">
    <source>
        <dbReference type="PROSITE" id="PS50097"/>
    </source>
</evidence>
<dbReference type="PROSITE" id="PS50097">
    <property type="entry name" value="BTB"/>
    <property type="match status" value="1"/>
</dbReference>
<dbReference type="InterPro" id="IPR011333">
    <property type="entry name" value="SKP1/BTB/POZ_sf"/>
</dbReference>
<dbReference type="EMBL" id="JAGPXF010000006">
    <property type="protein sequence ID" value="KAH7238102.1"/>
    <property type="molecule type" value="Genomic_DNA"/>
</dbReference>
<dbReference type="OrthoDB" id="1022638at2759"/>
<keyword evidence="3" id="KW-1185">Reference proteome</keyword>
<dbReference type="Pfam" id="PF00651">
    <property type="entry name" value="BTB"/>
    <property type="match status" value="1"/>
</dbReference>
<dbReference type="InterPro" id="IPR000210">
    <property type="entry name" value="BTB/POZ_dom"/>
</dbReference>
<accession>A0A8K0W932</accession>
<dbReference type="Proteomes" id="UP000813427">
    <property type="component" value="Unassembled WGS sequence"/>
</dbReference>
<dbReference type="PANTHER" id="PTHR47843">
    <property type="entry name" value="BTB DOMAIN-CONTAINING PROTEIN-RELATED"/>
    <property type="match status" value="1"/>
</dbReference>
<dbReference type="AlphaFoldDB" id="A0A8K0W932"/>
<gene>
    <name evidence="2" type="ORF">BKA59DRAFT_457459</name>
</gene>
<dbReference type="SUPFAM" id="SSF54695">
    <property type="entry name" value="POZ domain"/>
    <property type="match status" value="1"/>
</dbReference>
<evidence type="ECO:0000313" key="2">
    <source>
        <dbReference type="EMBL" id="KAH7238102.1"/>
    </source>
</evidence>
<proteinExistence type="predicted"/>
<protein>
    <recommendedName>
        <fullName evidence="1">BTB domain-containing protein</fullName>
    </recommendedName>
</protein>
<reference evidence="2" key="1">
    <citation type="journal article" date="2021" name="Nat. Commun.">
        <title>Genetic determinants of endophytism in the Arabidopsis root mycobiome.</title>
        <authorList>
            <person name="Mesny F."/>
            <person name="Miyauchi S."/>
            <person name="Thiergart T."/>
            <person name="Pickel B."/>
            <person name="Atanasova L."/>
            <person name="Karlsson M."/>
            <person name="Huettel B."/>
            <person name="Barry K.W."/>
            <person name="Haridas S."/>
            <person name="Chen C."/>
            <person name="Bauer D."/>
            <person name="Andreopoulos W."/>
            <person name="Pangilinan J."/>
            <person name="LaButti K."/>
            <person name="Riley R."/>
            <person name="Lipzen A."/>
            <person name="Clum A."/>
            <person name="Drula E."/>
            <person name="Henrissat B."/>
            <person name="Kohler A."/>
            <person name="Grigoriev I.V."/>
            <person name="Martin F.M."/>
            <person name="Hacquard S."/>
        </authorList>
    </citation>
    <scope>NUCLEOTIDE SEQUENCE</scope>
    <source>
        <strain evidence="2">MPI-SDFR-AT-0068</strain>
    </source>
</reference>
<sequence length="284" mass="33324">MKRLGKKACSDMTIKCHGRAYHANRNVVCRKSSFFNRAMNGYFKESITGTIELPDNDPDIPEYFLEFLYRGDYTNGVKKRGSCRKRLEELGKALESWSLTSDDKSLSDFPEIDDSKGTNKTRGSDYRCADKSRTWREKNFDENLKEYLRLPKTHRGNPSFSITLPLRLYIMAVKYDVKALARVARQRFITAFENYKWKYIPQVVNELYQNTLSTVDRVIREATIVALVDKMYKYKGMFPFFQPVMLKHRDFAGDIWQGFFLPSHGWRACMSAFRGPSLPRFYRH</sequence>
<dbReference type="Gene3D" id="3.30.710.10">
    <property type="entry name" value="Potassium Channel Kv1.1, Chain A"/>
    <property type="match status" value="1"/>
</dbReference>